<gene>
    <name evidence="2" type="ORF">OM075_09340</name>
</gene>
<comment type="similarity">
    <text evidence="1">Belongs to the Rv0495c family.</text>
</comment>
<dbReference type="Proteomes" id="UP001209229">
    <property type="component" value="Unassembled WGS sequence"/>
</dbReference>
<dbReference type="InterPro" id="IPR021458">
    <property type="entry name" value="Rv0495c"/>
</dbReference>
<dbReference type="EMBL" id="JAPDPJ010000017">
    <property type="protein sequence ID" value="MCW3786669.1"/>
    <property type="molecule type" value="Genomic_DNA"/>
</dbReference>
<evidence type="ECO:0000313" key="3">
    <source>
        <dbReference type="Proteomes" id="UP001209229"/>
    </source>
</evidence>
<evidence type="ECO:0000256" key="1">
    <source>
        <dbReference type="ARBA" id="ARBA00093770"/>
    </source>
</evidence>
<protein>
    <submittedName>
        <fullName evidence="2">DUF3109 family protein</fullName>
    </submittedName>
</protein>
<organism evidence="2 3">
    <name type="scientific">Plebeiibacterium sediminum</name>
    <dbReference type="NCBI Taxonomy" id="2992112"/>
    <lineage>
        <taxon>Bacteria</taxon>
        <taxon>Pseudomonadati</taxon>
        <taxon>Bacteroidota</taxon>
        <taxon>Bacteroidia</taxon>
        <taxon>Marinilabiliales</taxon>
        <taxon>Marinilabiliaceae</taxon>
        <taxon>Plebeiibacterium</taxon>
    </lineage>
</organism>
<dbReference type="AlphaFoldDB" id="A0AAE3M4D5"/>
<sequence>MIQIDDKIISLELFQEKFICNIAKCKGICCVEGDSGAPLTEDEAKELEEIYPKIKHLLSEDSIKVIEEEGTSVIDFEDELVTPIVNGQECVYTYFDSKGTVHCAIEMAWKQGEVNFRKPISCHLYPIRTKKLTQGEALNYDVWPICADACILGEEKGVSVYQFLKEPLIRKYGEAFYHEMEESEKILRERGML</sequence>
<name>A0AAE3M4D5_9BACT</name>
<proteinExistence type="inferred from homology"/>
<evidence type="ECO:0000313" key="2">
    <source>
        <dbReference type="EMBL" id="MCW3786669.1"/>
    </source>
</evidence>
<reference evidence="2" key="1">
    <citation type="submission" date="2022-10" db="EMBL/GenBank/DDBJ databases">
        <authorList>
            <person name="Yu W.X."/>
        </authorList>
    </citation>
    <scope>NUCLEOTIDE SEQUENCE</scope>
    <source>
        <strain evidence="2">AAT</strain>
    </source>
</reference>
<keyword evidence="3" id="KW-1185">Reference proteome</keyword>
<accession>A0AAE3M4D5</accession>
<dbReference type="Pfam" id="PF11307">
    <property type="entry name" value="DUF3109"/>
    <property type="match status" value="1"/>
</dbReference>
<comment type="caution">
    <text evidence="2">The sequence shown here is derived from an EMBL/GenBank/DDBJ whole genome shotgun (WGS) entry which is preliminary data.</text>
</comment>
<dbReference type="RefSeq" id="WP_301190233.1">
    <property type="nucleotide sequence ID" value="NZ_JAPDPJ010000017.1"/>
</dbReference>